<dbReference type="InterPro" id="IPR052512">
    <property type="entry name" value="4CMD/NDH-1_regulator"/>
</dbReference>
<dbReference type="SUPFAM" id="SSF69118">
    <property type="entry name" value="AhpD-like"/>
    <property type="match status" value="1"/>
</dbReference>
<feature type="domain" description="Carboxymuconolactone decarboxylase-like" evidence="1">
    <location>
        <begin position="32"/>
        <end position="110"/>
    </location>
</feature>
<dbReference type="AlphaFoldDB" id="A0A1I6KG13"/>
<dbReference type="InterPro" id="IPR029032">
    <property type="entry name" value="AhpD-like"/>
</dbReference>
<dbReference type="GO" id="GO:0051920">
    <property type="term" value="F:peroxiredoxin activity"/>
    <property type="evidence" value="ECO:0007669"/>
    <property type="project" value="InterPro"/>
</dbReference>
<dbReference type="Proteomes" id="UP000198824">
    <property type="component" value="Unassembled WGS sequence"/>
</dbReference>
<dbReference type="InterPro" id="IPR003779">
    <property type="entry name" value="CMD-like"/>
</dbReference>
<name>A0A1I6KG13_9SPHN</name>
<keyword evidence="3" id="KW-1185">Reference proteome</keyword>
<organism evidence="2 3">
    <name type="scientific">Sphingomonas jatrophae</name>
    <dbReference type="NCBI Taxonomy" id="1166337"/>
    <lineage>
        <taxon>Bacteria</taxon>
        <taxon>Pseudomonadati</taxon>
        <taxon>Pseudomonadota</taxon>
        <taxon>Alphaproteobacteria</taxon>
        <taxon>Sphingomonadales</taxon>
        <taxon>Sphingomonadaceae</taxon>
        <taxon>Sphingomonas</taxon>
    </lineage>
</organism>
<reference evidence="2 3" key="1">
    <citation type="submission" date="2016-10" db="EMBL/GenBank/DDBJ databases">
        <authorList>
            <person name="de Groot N.N."/>
        </authorList>
    </citation>
    <scope>NUCLEOTIDE SEQUENCE [LARGE SCALE GENOMIC DNA]</scope>
    <source>
        <strain evidence="2 3">S5-249</strain>
    </source>
</reference>
<evidence type="ECO:0000313" key="3">
    <source>
        <dbReference type="Proteomes" id="UP000198824"/>
    </source>
</evidence>
<dbReference type="Gene3D" id="1.20.1290.10">
    <property type="entry name" value="AhpD-like"/>
    <property type="match status" value="1"/>
</dbReference>
<dbReference type="Pfam" id="PF02627">
    <property type="entry name" value="CMD"/>
    <property type="match status" value="1"/>
</dbReference>
<dbReference type="STRING" id="1166337.SAMN05192580_1696"/>
<dbReference type="PANTHER" id="PTHR33570">
    <property type="entry name" value="4-CARBOXYMUCONOLACTONE DECARBOXYLASE FAMILY PROTEIN"/>
    <property type="match status" value="1"/>
</dbReference>
<accession>A0A1I6KG13</accession>
<gene>
    <name evidence="2" type="ORF">SAMN05192580_1696</name>
</gene>
<evidence type="ECO:0000259" key="1">
    <source>
        <dbReference type="Pfam" id="PF02627"/>
    </source>
</evidence>
<dbReference type="RefSeq" id="WP_093313228.1">
    <property type="nucleotide sequence ID" value="NZ_FOZG01000001.1"/>
</dbReference>
<dbReference type="EMBL" id="FOZG01000001">
    <property type="protein sequence ID" value="SFR90126.1"/>
    <property type="molecule type" value="Genomic_DNA"/>
</dbReference>
<protein>
    <submittedName>
        <fullName evidence="2">4-carboxymuconolactone decarboxylase</fullName>
    </submittedName>
</protein>
<evidence type="ECO:0000313" key="2">
    <source>
        <dbReference type="EMBL" id="SFR90126.1"/>
    </source>
</evidence>
<dbReference type="OrthoDB" id="9801400at2"/>
<dbReference type="PANTHER" id="PTHR33570:SF2">
    <property type="entry name" value="CARBOXYMUCONOLACTONE DECARBOXYLASE-LIKE DOMAIN-CONTAINING PROTEIN"/>
    <property type="match status" value="1"/>
</dbReference>
<sequence length="122" mass="13526">MTDDSRRTRGEAMFGQVYGGVVPLPAAETRDDYVHTVIDHLFGTVWPRDGLPVRDRRLVILGVAIAQGEDAIVEIQLRAALANGELSLADIDEILVLMPYYVGYPRAGHLQAIVRRLRDEAT</sequence>
<proteinExistence type="predicted"/>